<evidence type="ECO:0000313" key="2">
    <source>
        <dbReference type="Proteomes" id="UP000678393"/>
    </source>
</evidence>
<dbReference type="EMBL" id="CAJHNH020003506">
    <property type="protein sequence ID" value="CAG5129464.1"/>
    <property type="molecule type" value="Genomic_DNA"/>
</dbReference>
<keyword evidence="2" id="KW-1185">Reference proteome</keyword>
<dbReference type="Proteomes" id="UP000678393">
    <property type="component" value="Unassembled WGS sequence"/>
</dbReference>
<comment type="caution">
    <text evidence="1">The sequence shown here is derived from an EMBL/GenBank/DDBJ whole genome shotgun (WGS) entry which is preliminary data.</text>
</comment>
<reference evidence="1" key="1">
    <citation type="submission" date="2021-04" db="EMBL/GenBank/DDBJ databases">
        <authorList>
            <consortium name="Molecular Ecology Group"/>
        </authorList>
    </citation>
    <scope>NUCLEOTIDE SEQUENCE</scope>
</reference>
<name>A0A8S3ZIR7_9EUPU</name>
<proteinExistence type="predicted"/>
<organism evidence="1 2">
    <name type="scientific">Candidula unifasciata</name>
    <dbReference type="NCBI Taxonomy" id="100452"/>
    <lineage>
        <taxon>Eukaryota</taxon>
        <taxon>Metazoa</taxon>
        <taxon>Spiralia</taxon>
        <taxon>Lophotrochozoa</taxon>
        <taxon>Mollusca</taxon>
        <taxon>Gastropoda</taxon>
        <taxon>Heterobranchia</taxon>
        <taxon>Euthyneura</taxon>
        <taxon>Panpulmonata</taxon>
        <taxon>Eupulmonata</taxon>
        <taxon>Stylommatophora</taxon>
        <taxon>Helicina</taxon>
        <taxon>Helicoidea</taxon>
        <taxon>Geomitridae</taxon>
        <taxon>Candidula</taxon>
    </lineage>
</organism>
<dbReference type="AlphaFoldDB" id="A0A8S3ZIR7"/>
<accession>A0A8S3ZIR7</accession>
<evidence type="ECO:0000313" key="1">
    <source>
        <dbReference type="EMBL" id="CAG5129464.1"/>
    </source>
</evidence>
<protein>
    <submittedName>
        <fullName evidence="1">Uncharacterized protein</fullName>
    </submittedName>
</protein>
<gene>
    <name evidence="1" type="ORF">CUNI_LOCUS15022</name>
</gene>
<sequence length="101" mass="10625">MARSGPDRDSQAPMFVDPAGGTVAAVGLYPVLDARVQYRDAMVLVGETEHAYRQECADAPMGPPVNRATNPGPPQKLMYHHRCGCSEDNAAAPAVSANTSA</sequence>